<comment type="cofactor">
    <cofactor evidence="1">
        <name>Cu(2+)</name>
        <dbReference type="ChEBI" id="CHEBI:29036"/>
    </cofactor>
</comment>
<evidence type="ECO:0000256" key="5">
    <source>
        <dbReference type="ARBA" id="ARBA00022729"/>
    </source>
</evidence>
<evidence type="ECO:0000256" key="16">
    <source>
        <dbReference type="SAM" id="SignalP"/>
    </source>
</evidence>
<evidence type="ECO:0000256" key="10">
    <source>
        <dbReference type="ARBA" id="ARBA00023157"/>
    </source>
</evidence>
<keyword evidence="7" id="KW-0560">Oxidoreductase</keyword>
<dbReference type="GO" id="GO:0005576">
    <property type="term" value="C:extracellular region"/>
    <property type="evidence" value="ECO:0007669"/>
    <property type="project" value="UniProtKB-SubCell"/>
</dbReference>
<evidence type="ECO:0000256" key="12">
    <source>
        <dbReference type="ARBA" id="ARBA00023326"/>
    </source>
</evidence>
<keyword evidence="11" id="KW-0119">Carbohydrate metabolism</keyword>
<evidence type="ECO:0000313" key="19">
    <source>
        <dbReference type="Proteomes" id="UP001172155"/>
    </source>
</evidence>
<dbReference type="AlphaFoldDB" id="A0AA40F764"/>
<proteinExistence type="inferred from homology"/>
<evidence type="ECO:0000256" key="1">
    <source>
        <dbReference type="ARBA" id="ARBA00001973"/>
    </source>
</evidence>
<dbReference type="Proteomes" id="UP001172155">
    <property type="component" value="Unassembled WGS sequence"/>
</dbReference>
<feature type="signal peptide" evidence="16">
    <location>
        <begin position="1"/>
        <end position="18"/>
    </location>
</feature>
<keyword evidence="8" id="KW-0186">Copper</keyword>
<comment type="caution">
    <text evidence="18">The sequence shown here is derived from an EMBL/GenBank/DDBJ whole genome shotgun (WGS) entry which is preliminary data.</text>
</comment>
<organism evidence="18 19">
    <name type="scientific">Schizothecium vesticola</name>
    <dbReference type="NCBI Taxonomy" id="314040"/>
    <lineage>
        <taxon>Eukaryota</taxon>
        <taxon>Fungi</taxon>
        <taxon>Dikarya</taxon>
        <taxon>Ascomycota</taxon>
        <taxon>Pezizomycotina</taxon>
        <taxon>Sordariomycetes</taxon>
        <taxon>Sordariomycetidae</taxon>
        <taxon>Sordariales</taxon>
        <taxon>Schizotheciaceae</taxon>
        <taxon>Schizothecium</taxon>
    </lineage>
</organism>
<evidence type="ECO:0000256" key="7">
    <source>
        <dbReference type="ARBA" id="ARBA00023002"/>
    </source>
</evidence>
<evidence type="ECO:0000256" key="15">
    <source>
        <dbReference type="ARBA" id="ARBA00047174"/>
    </source>
</evidence>
<dbReference type="PANTHER" id="PTHR33353:SF36">
    <property type="entry name" value="ENDO-BETA-1,4-GLUCANASE D"/>
    <property type="match status" value="1"/>
</dbReference>
<evidence type="ECO:0000256" key="6">
    <source>
        <dbReference type="ARBA" id="ARBA00023001"/>
    </source>
</evidence>
<dbReference type="Pfam" id="PF03443">
    <property type="entry name" value="AA9"/>
    <property type="match status" value="1"/>
</dbReference>
<dbReference type="PANTHER" id="PTHR33353">
    <property type="entry name" value="PUTATIVE (AFU_ORTHOLOGUE AFUA_1G12560)-RELATED"/>
    <property type="match status" value="1"/>
</dbReference>
<dbReference type="EMBL" id="JAUKUD010000002">
    <property type="protein sequence ID" value="KAK0752453.1"/>
    <property type="molecule type" value="Genomic_DNA"/>
</dbReference>
<dbReference type="InterPro" id="IPR005103">
    <property type="entry name" value="AA9_LPMO"/>
</dbReference>
<dbReference type="GO" id="GO:0046872">
    <property type="term" value="F:metal ion binding"/>
    <property type="evidence" value="ECO:0007669"/>
    <property type="project" value="UniProtKB-KW"/>
</dbReference>
<reference evidence="18" key="1">
    <citation type="submission" date="2023-06" db="EMBL/GenBank/DDBJ databases">
        <title>Genome-scale phylogeny and comparative genomics of the fungal order Sordariales.</title>
        <authorList>
            <consortium name="Lawrence Berkeley National Laboratory"/>
            <person name="Hensen N."/>
            <person name="Bonometti L."/>
            <person name="Westerberg I."/>
            <person name="Brannstrom I.O."/>
            <person name="Guillou S."/>
            <person name="Cros-Aarteil S."/>
            <person name="Calhoun S."/>
            <person name="Haridas S."/>
            <person name="Kuo A."/>
            <person name="Mondo S."/>
            <person name="Pangilinan J."/>
            <person name="Riley R."/>
            <person name="LaButti K."/>
            <person name="Andreopoulos B."/>
            <person name="Lipzen A."/>
            <person name="Chen C."/>
            <person name="Yanf M."/>
            <person name="Daum C."/>
            <person name="Ng V."/>
            <person name="Clum A."/>
            <person name="Steindorff A."/>
            <person name="Ohm R."/>
            <person name="Martin F."/>
            <person name="Silar P."/>
            <person name="Natvig D."/>
            <person name="Lalanne C."/>
            <person name="Gautier V."/>
            <person name="Ament-velasquez S.L."/>
            <person name="Kruys A."/>
            <person name="Hutchinson M.I."/>
            <person name="Powell A.J."/>
            <person name="Barry K."/>
            <person name="Miller A.N."/>
            <person name="Grigoriev I.V."/>
            <person name="Debuchy R."/>
            <person name="Gladieux P."/>
            <person name="Thoren M.H."/>
            <person name="Johannesson H."/>
        </authorList>
    </citation>
    <scope>NUCLEOTIDE SEQUENCE</scope>
    <source>
        <strain evidence="18">SMH3187-1</strain>
    </source>
</reference>
<gene>
    <name evidence="18" type="ORF">B0T18DRAFT_459074</name>
</gene>
<dbReference type="GO" id="GO:0030245">
    <property type="term" value="P:cellulose catabolic process"/>
    <property type="evidence" value="ECO:0007669"/>
    <property type="project" value="UniProtKB-KW"/>
</dbReference>
<dbReference type="GO" id="GO:0004497">
    <property type="term" value="F:monooxygenase activity"/>
    <property type="evidence" value="ECO:0007669"/>
    <property type="project" value="UniProtKB-KW"/>
</dbReference>
<keyword evidence="18" id="KW-0378">Hydrolase</keyword>
<sequence>MISSSTLLALSLASLATAHSHIRYININGLKYEGYDPRAIGGPNSPNRVVWSHTAPDDGWINFNHYSTPHMACHEDGASVPAHAPVQAGDSIAMHWAGWPLNHPGPVLSYLAPCEGTRDGCASVDKTKLQWTKIDDSAPVLISPEGPSPGRWATNVLIENNSTWQVRIPSGLKPGPYVLRHELISLIFATQPELSGAQHYPVCVNLFVQPPKRGTPSLPFTLKGLPATKLYERNHPGLVFDVSATPMATMYVVPGPTVTANAQPVPHAGQTASAFVADGRPVKVQGTGTVPFMAKRTEGFSA</sequence>
<dbReference type="Gene3D" id="2.70.50.70">
    <property type="match status" value="1"/>
</dbReference>
<evidence type="ECO:0000256" key="8">
    <source>
        <dbReference type="ARBA" id="ARBA00023008"/>
    </source>
</evidence>
<evidence type="ECO:0000256" key="2">
    <source>
        <dbReference type="ARBA" id="ARBA00004613"/>
    </source>
</evidence>
<evidence type="ECO:0000256" key="4">
    <source>
        <dbReference type="ARBA" id="ARBA00022723"/>
    </source>
</evidence>
<keyword evidence="5 16" id="KW-0732">Signal</keyword>
<evidence type="ECO:0000256" key="9">
    <source>
        <dbReference type="ARBA" id="ARBA00023033"/>
    </source>
</evidence>
<evidence type="ECO:0000256" key="14">
    <source>
        <dbReference type="ARBA" id="ARBA00045077"/>
    </source>
</evidence>
<evidence type="ECO:0000313" key="18">
    <source>
        <dbReference type="EMBL" id="KAK0752453.1"/>
    </source>
</evidence>
<name>A0AA40F764_9PEZI</name>
<evidence type="ECO:0000256" key="11">
    <source>
        <dbReference type="ARBA" id="ARBA00023277"/>
    </source>
</evidence>
<protein>
    <recommendedName>
        <fullName evidence="15">lytic cellulose monooxygenase (C4-dehydrogenating)</fullName>
        <ecNumber evidence="15">1.14.99.56</ecNumber>
    </recommendedName>
</protein>
<feature type="domain" description="Auxiliary Activity family 9 catalytic" evidence="17">
    <location>
        <begin position="19"/>
        <end position="247"/>
    </location>
</feature>
<evidence type="ECO:0000256" key="13">
    <source>
        <dbReference type="ARBA" id="ARBA00044502"/>
    </source>
</evidence>
<comment type="similarity">
    <text evidence="13">Belongs to the polysaccharide monooxygenase AA9 family.</text>
</comment>
<keyword evidence="3" id="KW-0964">Secreted</keyword>
<evidence type="ECO:0000259" key="17">
    <source>
        <dbReference type="Pfam" id="PF03443"/>
    </source>
</evidence>
<keyword evidence="9" id="KW-0503">Monooxygenase</keyword>
<dbReference type="CDD" id="cd21175">
    <property type="entry name" value="LPMO_AA9"/>
    <property type="match status" value="1"/>
</dbReference>
<comment type="subcellular location">
    <subcellularLocation>
        <location evidence="2">Secreted</location>
    </subcellularLocation>
</comment>
<keyword evidence="19" id="KW-1185">Reference proteome</keyword>
<evidence type="ECO:0000256" key="3">
    <source>
        <dbReference type="ARBA" id="ARBA00022525"/>
    </source>
</evidence>
<keyword evidence="12" id="KW-0624">Polysaccharide degradation</keyword>
<dbReference type="EC" id="1.14.99.56" evidence="15"/>
<dbReference type="InterPro" id="IPR049892">
    <property type="entry name" value="AA9"/>
</dbReference>
<dbReference type="GO" id="GO:0016787">
    <property type="term" value="F:hydrolase activity"/>
    <property type="evidence" value="ECO:0007669"/>
    <property type="project" value="UniProtKB-KW"/>
</dbReference>
<keyword evidence="6" id="KW-0136">Cellulose degradation</keyword>
<comment type="catalytic activity">
    <reaction evidence="14">
        <text>[(1-&gt;4)-beta-D-glucosyl]n+m + reduced acceptor + O2 = 4-dehydro-beta-D-glucosyl-[(1-&gt;4)-beta-D-glucosyl]n-1 + [(1-&gt;4)-beta-D-glucosyl]m + acceptor + H2O.</text>
        <dbReference type="EC" id="1.14.99.56"/>
    </reaction>
</comment>
<accession>A0AA40F764</accession>
<feature type="chain" id="PRO_5041295477" description="lytic cellulose monooxygenase (C4-dehydrogenating)" evidence="16">
    <location>
        <begin position="19"/>
        <end position="302"/>
    </location>
</feature>
<keyword evidence="4" id="KW-0479">Metal-binding</keyword>
<keyword evidence="10" id="KW-1015">Disulfide bond</keyword>